<comment type="caution">
    <text evidence="1">The sequence shown here is derived from an EMBL/GenBank/DDBJ whole genome shotgun (WGS) entry which is preliminary data.</text>
</comment>
<protein>
    <submittedName>
        <fullName evidence="1">Uncharacterized protein</fullName>
    </submittedName>
</protein>
<sequence>MAFWGRFWRMKRGKRRSGLDESEHLP</sequence>
<organism evidence="1 2">
    <name type="scientific">Trema orientale</name>
    <name type="common">Charcoal tree</name>
    <name type="synonym">Celtis orientalis</name>
    <dbReference type="NCBI Taxonomy" id="63057"/>
    <lineage>
        <taxon>Eukaryota</taxon>
        <taxon>Viridiplantae</taxon>
        <taxon>Streptophyta</taxon>
        <taxon>Embryophyta</taxon>
        <taxon>Tracheophyta</taxon>
        <taxon>Spermatophyta</taxon>
        <taxon>Magnoliopsida</taxon>
        <taxon>eudicotyledons</taxon>
        <taxon>Gunneridae</taxon>
        <taxon>Pentapetalae</taxon>
        <taxon>rosids</taxon>
        <taxon>fabids</taxon>
        <taxon>Rosales</taxon>
        <taxon>Cannabaceae</taxon>
        <taxon>Trema</taxon>
    </lineage>
</organism>
<dbReference type="Proteomes" id="UP000237000">
    <property type="component" value="Unassembled WGS sequence"/>
</dbReference>
<evidence type="ECO:0000313" key="2">
    <source>
        <dbReference type="Proteomes" id="UP000237000"/>
    </source>
</evidence>
<keyword evidence="2" id="KW-1185">Reference proteome</keyword>
<name>A0A2P5F0Q6_TREOI</name>
<dbReference type="InParanoid" id="A0A2P5F0Q6"/>
<gene>
    <name evidence="1" type="ORF">TorRG33x02_129240</name>
</gene>
<dbReference type="AlphaFoldDB" id="A0A2P5F0Q6"/>
<dbReference type="EMBL" id="JXTC01000075">
    <property type="protein sequence ID" value="PON91361.1"/>
    <property type="molecule type" value="Genomic_DNA"/>
</dbReference>
<proteinExistence type="predicted"/>
<reference evidence="2" key="1">
    <citation type="submission" date="2016-06" db="EMBL/GenBank/DDBJ databases">
        <title>Parallel loss of symbiosis genes in relatives of nitrogen-fixing non-legume Parasponia.</title>
        <authorList>
            <person name="Van Velzen R."/>
            <person name="Holmer R."/>
            <person name="Bu F."/>
            <person name="Rutten L."/>
            <person name="Van Zeijl A."/>
            <person name="Liu W."/>
            <person name="Santuari L."/>
            <person name="Cao Q."/>
            <person name="Sharma T."/>
            <person name="Shen D."/>
            <person name="Roswanjaya Y."/>
            <person name="Wardhani T."/>
            <person name="Kalhor M.S."/>
            <person name="Jansen J."/>
            <person name="Van den Hoogen J."/>
            <person name="Gungor B."/>
            <person name="Hartog M."/>
            <person name="Hontelez J."/>
            <person name="Verver J."/>
            <person name="Yang W.-C."/>
            <person name="Schijlen E."/>
            <person name="Repin R."/>
            <person name="Schilthuizen M."/>
            <person name="Schranz E."/>
            <person name="Heidstra R."/>
            <person name="Miyata K."/>
            <person name="Fedorova E."/>
            <person name="Kohlen W."/>
            <person name="Bisseling T."/>
            <person name="Smit S."/>
            <person name="Geurts R."/>
        </authorList>
    </citation>
    <scope>NUCLEOTIDE SEQUENCE [LARGE SCALE GENOMIC DNA]</scope>
    <source>
        <strain evidence="2">cv. RG33-2</strain>
    </source>
</reference>
<accession>A0A2P5F0Q6</accession>
<evidence type="ECO:0000313" key="1">
    <source>
        <dbReference type="EMBL" id="PON91361.1"/>
    </source>
</evidence>